<evidence type="ECO:0000313" key="1">
    <source>
        <dbReference type="EMBL" id="ETV94745.1"/>
    </source>
</evidence>
<dbReference type="InterPro" id="IPR002110">
    <property type="entry name" value="Ankyrin_rpt"/>
</dbReference>
<dbReference type="PANTHER" id="PTHR46586">
    <property type="entry name" value="ANKYRIN REPEAT-CONTAINING PROTEIN"/>
    <property type="match status" value="1"/>
</dbReference>
<reference evidence="1" key="1">
    <citation type="submission" date="2013-12" db="EMBL/GenBank/DDBJ databases">
        <title>The Genome Sequence of Aphanomyces invadans NJM9701.</title>
        <authorList>
            <consortium name="The Broad Institute Genomics Platform"/>
            <person name="Russ C."/>
            <person name="Tyler B."/>
            <person name="van West P."/>
            <person name="Dieguez-Uribeondo J."/>
            <person name="Young S.K."/>
            <person name="Zeng Q."/>
            <person name="Gargeya S."/>
            <person name="Fitzgerald M."/>
            <person name="Abouelleil A."/>
            <person name="Alvarado L."/>
            <person name="Chapman S.B."/>
            <person name="Gainer-Dewar J."/>
            <person name="Goldberg J."/>
            <person name="Griggs A."/>
            <person name="Gujja S."/>
            <person name="Hansen M."/>
            <person name="Howarth C."/>
            <person name="Imamovic A."/>
            <person name="Ireland A."/>
            <person name="Larimer J."/>
            <person name="McCowan C."/>
            <person name="Murphy C."/>
            <person name="Pearson M."/>
            <person name="Poon T.W."/>
            <person name="Priest M."/>
            <person name="Roberts A."/>
            <person name="Saif S."/>
            <person name="Shea T."/>
            <person name="Sykes S."/>
            <person name="Wortman J."/>
            <person name="Nusbaum C."/>
            <person name="Birren B."/>
        </authorList>
    </citation>
    <scope>NUCLEOTIDE SEQUENCE [LARGE SCALE GENOMIC DNA]</scope>
    <source>
        <strain evidence="1">NJM9701</strain>
    </source>
</reference>
<proteinExistence type="predicted"/>
<organism evidence="1">
    <name type="scientific">Aphanomyces invadans</name>
    <dbReference type="NCBI Taxonomy" id="157072"/>
    <lineage>
        <taxon>Eukaryota</taxon>
        <taxon>Sar</taxon>
        <taxon>Stramenopiles</taxon>
        <taxon>Oomycota</taxon>
        <taxon>Saprolegniomycetes</taxon>
        <taxon>Saprolegniales</taxon>
        <taxon>Verrucalvaceae</taxon>
        <taxon>Aphanomyces</taxon>
    </lineage>
</organism>
<dbReference type="GeneID" id="20088757"/>
<dbReference type="VEuPathDB" id="FungiDB:H310_11707"/>
<dbReference type="AlphaFoldDB" id="A0A024TKR3"/>
<protein>
    <submittedName>
        <fullName evidence="1">Uncharacterized protein</fullName>
    </submittedName>
</protein>
<dbReference type="RefSeq" id="XP_008876690.1">
    <property type="nucleotide sequence ID" value="XM_008878468.1"/>
</dbReference>
<dbReference type="PANTHER" id="PTHR46586:SF4">
    <property type="match status" value="1"/>
</dbReference>
<dbReference type="Gene3D" id="1.25.40.20">
    <property type="entry name" value="Ankyrin repeat-containing domain"/>
    <property type="match status" value="1"/>
</dbReference>
<dbReference type="InterPro" id="IPR052050">
    <property type="entry name" value="SecEffector_AnkRepeat"/>
</dbReference>
<dbReference type="OrthoDB" id="77271at2759"/>
<name>A0A024TKR3_9STRA</name>
<dbReference type="Pfam" id="PF12796">
    <property type="entry name" value="Ank_2"/>
    <property type="match status" value="1"/>
</dbReference>
<accession>A0A024TKR3</accession>
<gene>
    <name evidence="1" type="ORF">H310_11707</name>
</gene>
<dbReference type="SUPFAM" id="SSF48403">
    <property type="entry name" value="Ankyrin repeat"/>
    <property type="match status" value="1"/>
</dbReference>
<dbReference type="EMBL" id="KI913984">
    <property type="protein sequence ID" value="ETV94745.1"/>
    <property type="molecule type" value="Genomic_DNA"/>
</dbReference>
<dbReference type="InterPro" id="IPR036770">
    <property type="entry name" value="Ankyrin_rpt-contain_sf"/>
</dbReference>
<sequence>MRPLPRVAAAVLCDRSLLQQIAGFQDGVFGNLLPLFALQRHLVCTLAGKRRNHVEVDVEVEFRGTAIHLSLSPFNCVWLEKALKHALLRGHAAWVRHVLRCKPNVSFPNLVDIAAQHGDIAMLEFLHMRKVRGSTEALDTAKSLEIVQYLHARDYSCTTAAMDIAALRGALDIVRFLHEHRREGCTVLAMDFAASNGHLDVIQFLHSHRREGCTAKALEMAIKRGHVDVVKFLLCHRHEHKSSSDVVRRASELVARHEPTMATLVPALVSVDAVV</sequence>